<reference evidence="2" key="1">
    <citation type="submission" date="2020-03" db="EMBL/GenBank/DDBJ databases">
        <authorList>
            <person name="Weist P."/>
        </authorList>
    </citation>
    <scope>NUCLEOTIDE SEQUENCE</scope>
</reference>
<dbReference type="Proteomes" id="UP001153269">
    <property type="component" value="Unassembled WGS sequence"/>
</dbReference>
<keyword evidence="3" id="KW-1185">Reference proteome</keyword>
<organism evidence="2 3">
    <name type="scientific">Pleuronectes platessa</name>
    <name type="common">European plaice</name>
    <dbReference type="NCBI Taxonomy" id="8262"/>
    <lineage>
        <taxon>Eukaryota</taxon>
        <taxon>Metazoa</taxon>
        <taxon>Chordata</taxon>
        <taxon>Craniata</taxon>
        <taxon>Vertebrata</taxon>
        <taxon>Euteleostomi</taxon>
        <taxon>Actinopterygii</taxon>
        <taxon>Neopterygii</taxon>
        <taxon>Teleostei</taxon>
        <taxon>Neoteleostei</taxon>
        <taxon>Acanthomorphata</taxon>
        <taxon>Carangaria</taxon>
        <taxon>Pleuronectiformes</taxon>
        <taxon>Pleuronectoidei</taxon>
        <taxon>Pleuronectidae</taxon>
        <taxon>Pleuronectes</taxon>
    </lineage>
</organism>
<feature type="compositionally biased region" description="Low complexity" evidence="1">
    <location>
        <begin position="8"/>
        <end position="23"/>
    </location>
</feature>
<feature type="compositionally biased region" description="Basic residues" evidence="1">
    <location>
        <begin position="179"/>
        <end position="193"/>
    </location>
</feature>
<accession>A0A9N7VI54</accession>
<proteinExistence type="predicted"/>
<feature type="region of interest" description="Disordered" evidence="1">
    <location>
        <begin position="1"/>
        <end position="23"/>
    </location>
</feature>
<evidence type="ECO:0000313" key="3">
    <source>
        <dbReference type="Proteomes" id="UP001153269"/>
    </source>
</evidence>
<evidence type="ECO:0000313" key="2">
    <source>
        <dbReference type="EMBL" id="CAB1449934.1"/>
    </source>
</evidence>
<name>A0A9N7VI54_PLEPL</name>
<gene>
    <name evidence="2" type="ORF">PLEPLA_LOCUS37620</name>
</gene>
<sequence length="233" mass="25346">MAAAWCTAPASSLSPRSPSLSPRSLALSLCPSGRLKLSLQKGWRSRTNPRSSPSCCQTSDLLQVPLSKHPFNRLTSDLRSEQASPAVHVAEEEEGRKKCAEEKPKNTVPESTSNLLLLSRRRRRLEATQSAKRESSRPSPPKFSPALRSRAGEGLHAPMASVLGNSSRASGAQGGQVKCKLKRRRRRRSKRKEVVRNLGGGTGAHRRSSPCVRCRFSPSQLRAPGAAAARIQI</sequence>
<feature type="region of interest" description="Disordered" evidence="1">
    <location>
        <begin position="164"/>
        <end position="210"/>
    </location>
</feature>
<feature type="compositionally biased region" description="Basic and acidic residues" evidence="1">
    <location>
        <begin position="94"/>
        <end position="105"/>
    </location>
</feature>
<dbReference type="EMBL" id="CADEAL010004034">
    <property type="protein sequence ID" value="CAB1449934.1"/>
    <property type="molecule type" value="Genomic_DNA"/>
</dbReference>
<protein>
    <submittedName>
        <fullName evidence="2">Uncharacterized protein</fullName>
    </submittedName>
</protein>
<evidence type="ECO:0000256" key="1">
    <source>
        <dbReference type="SAM" id="MobiDB-lite"/>
    </source>
</evidence>
<dbReference type="AlphaFoldDB" id="A0A9N7VI54"/>
<comment type="caution">
    <text evidence="2">The sequence shown here is derived from an EMBL/GenBank/DDBJ whole genome shotgun (WGS) entry which is preliminary data.</text>
</comment>
<feature type="region of interest" description="Disordered" evidence="1">
    <location>
        <begin position="77"/>
        <end position="148"/>
    </location>
</feature>